<evidence type="ECO:0000313" key="1">
    <source>
        <dbReference type="EMBL" id="PVI01431.1"/>
    </source>
</evidence>
<keyword evidence="2" id="KW-1185">Reference proteome</keyword>
<accession>A0A2V1DTH7</accession>
<dbReference type="AlphaFoldDB" id="A0A2V1DTH7"/>
<gene>
    <name evidence="1" type="ORF">DM02DRAFT_344960</name>
</gene>
<sequence>MDSLLFFCFVILPIFTQASIIALFFCHTPTLIMIASGGIASPMTDVLLTKALRSHRIKHFLPYEVAWDRKQMRLRYKSTASSDLPSSHR</sequence>
<name>A0A2V1DTH7_9PLEO</name>
<protein>
    <submittedName>
        <fullName evidence="1">Uncharacterized protein</fullName>
    </submittedName>
</protein>
<dbReference type="EMBL" id="KZ805357">
    <property type="protein sequence ID" value="PVI01431.1"/>
    <property type="molecule type" value="Genomic_DNA"/>
</dbReference>
<reference evidence="1 2" key="1">
    <citation type="journal article" date="2018" name="Sci. Rep.">
        <title>Comparative genomics provides insights into the lifestyle and reveals functional heterogeneity of dark septate endophytic fungi.</title>
        <authorList>
            <person name="Knapp D.G."/>
            <person name="Nemeth J.B."/>
            <person name="Barry K."/>
            <person name="Hainaut M."/>
            <person name="Henrissat B."/>
            <person name="Johnson J."/>
            <person name="Kuo A."/>
            <person name="Lim J.H.P."/>
            <person name="Lipzen A."/>
            <person name="Nolan M."/>
            <person name="Ohm R.A."/>
            <person name="Tamas L."/>
            <person name="Grigoriev I.V."/>
            <person name="Spatafora J.W."/>
            <person name="Nagy L.G."/>
            <person name="Kovacs G.M."/>
        </authorList>
    </citation>
    <scope>NUCLEOTIDE SEQUENCE [LARGE SCALE GENOMIC DNA]</scope>
    <source>
        <strain evidence="1 2">DSE2036</strain>
    </source>
</reference>
<organism evidence="1 2">
    <name type="scientific">Periconia macrospinosa</name>
    <dbReference type="NCBI Taxonomy" id="97972"/>
    <lineage>
        <taxon>Eukaryota</taxon>
        <taxon>Fungi</taxon>
        <taxon>Dikarya</taxon>
        <taxon>Ascomycota</taxon>
        <taxon>Pezizomycotina</taxon>
        <taxon>Dothideomycetes</taxon>
        <taxon>Pleosporomycetidae</taxon>
        <taxon>Pleosporales</taxon>
        <taxon>Massarineae</taxon>
        <taxon>Periconiaceae</taxon>
        <taxon>Periconia</taxon>
    </lineage>
</organism>
<evidence type="ECO:0000313" key="2">
    <source>
        <dbReference type="Proteomes" id="UP000244855"/>
    </source>
</evidence>
<proteinExistence type="predicted"/>
<dbReference type="Proteomes" id="UP000244855">
    <property type="component" value="Unassembled WGS sequence"/>
</dbReference>